<feature type="region of interest" description="Disordered" evidence="1">
    <location>
        <begin position="193"/>
        <end position="233"/>
    </location>
</feature>
<dbReference type="OrthoDB" id="3186544at2"/>
<sequence length="233" mass="24449">MACSVNRSFRPTIGASVAVRDAVLAILLLGPAYGFQVHGALADRTGGRRRINVGQTYGTLDRLAKQRLVEPAGATADGLPLHRLTRAGRAAALAWLDGADATGADPWDETLDRVLIARSLDATGVDPAAIARRERERWTARRAEAAERAELSDAAEHAEPGVALARLAAAADAARAEAALSWLDRVAALPPVPLPVAADRPRRGRRPAASVDTESAASTSSAPRRPDQSPVSP</sequence>
<feature type="domain" description="Transcription regulator PadR N-terminal" evidence="2">
    <location>
        <begin position="23"/>
        <end position="91"/>
    </location>
</feature>
<keyword evidence="4" id="KW-1185">Reference proteome</keyword>
<protein>
    <submittedName>
        <fullName evidence="3">PadR family transcriptional regulator</fullName>
    </submittedName>
</protein>
<accession>A0A5C1YAH2</accession>
<dbReference type="InterPro" id="IPR036390">
    <property type="entry name" value="WH_DNA-bd_sf"/>
</dbReference>
<dbReference type="Proteomes" id="UP000324678">
    <property type="component" value="Chromosome"/>
</dbReference>
<dbReference type="KEGG" id="ail:FLP10_00510"/>
<dbReference type="SUPFAM" id="SSF46785">
    <property type="entry name" value="Winged helix' DNA-binding domain"/>
    <property type="match status" value="1"/>
</dbReference>
<dbReference type="Pfam" id="PF03551">
    <property type="entry name" value="PadR"/>
    <property type="match status" value="1"/>
</dbReference>
<feature type="compositionally biased region" description="Low complexity" evidence="1">
    <location>
        <begin position="207"/>
        <end position="222"/>
    </location>
</feature>
<evidence type="ECO:0000259" key="2">
    <source>
        <dbReference type="Pfam" id="PF03551"/>
    </source>
</evidence>
<dbReference type="AlphaFoldDB" id="A0A5C1YAH2"/>
<dbReference type="EMBL" id="CP043505">
    <property type="protein sequence ID" value="QEO13064.1"/>
    <property type="molecule type" value="Genomic_DNA"/>
</dbReference>
<proteinExistence type="predicted"/>
<organism evidence="3 4">
    <name type="scientific">Agromyces intestinalis</name>
    <dbReference type="NCBI Taxonomy" id="2592652"/>
    <lineage>
        <taxon>Bacteria</taxon>
        <taxon>Bacillati</taxon>
        <taxon>Actinomycetota</taxon>
        <taxon>Actinomycetes</taxon>
        <taxon>Micrococcales</taxon>
        <taxon>Microbacteriaceae</taxon>
        <taxon>Agromyces</taxon>
    </lineage>
</organism>
<evidence type="ECO:0000256" key="1">
    <source>
        <dbReference type="SAM" id="MobiDB-lite"/>
    </source>
</evidence>
<reference evidence="3 4" key="1">
    <citation type="submission" date="2019-09" db="EMBL/GenBank/DDBJ databases">
        <title>Genome sequencing of strain KACC 19306.</title>
        <authorList>
            <person name="Heo J."/>
            <person name="Kim S.-J."/>
            <person name="Kim J.-S."/>
            <person name="Hong S.-B."/>
            <person name="Kwon S.-W."/>
        </authorList>
    </citation>
    <scope>NUCLEOTIDE SEQUENCE [LARGE SCALE GENOMIC DNA]</scope>
    <source>
        <strain evidence="3 4">KACC 19306</strain>
    </source>
</reference>
<evidence type="ECO:0000313" key="3">
    <source>
        <dbReference type="EMBL" id="QEO13064.1"/>
    </source>
</evidence>
<name>A0A5C1YAH2_9MICO</name>
<dbReference type="InterPro" id="IPR005149">
    <property type="entry name" value="Tscrpt_reg_PadR_N"/>
</dbReference>
<evidence type="ECO:0000313" key="4">
    <source>
        <dbReference type="Proteomes" id="UP000324678"/>
    </source>
</evidence>
<gene>
    <name evidence="3" type="ORF">FLP10_00510</name>
</gene>
<dbReference type="Gene3D" id="1.10.10.10">
    <property type="entry name" value="Winged helix-like DNA-binding domain superfamily/Winged helix DNA-binding domain"/>
    <property type="match status" value="1"/>
</dbReference>
<dbReference type="InterPro" id="IPR036388">
    <property type="entry name" value="WH-like_DNA-bd_sf"/>
</dbReference>